<evidence type="ECO:0000313" key="2">
    <source>
        <dbReference type="Proteomes" id="UP000326601"/>
    </source>
</evidence>
<gene>
    <name evidence="1" type="ORF">CPT_Mendera_158</name>
</gene>
<keyword evidence="2" id="KW-1185">Reference proteome</keyword>
<evidence type="ECO:0000313" key="1">
    <source>
        <dbReference type="EMBL" id="QFR56684.1"/>
    </source>
</evidence>
<accession>A0A5P8PJ29</accession>
<organism evidence="1 2">
    <name type="scientific">Stenotrophomonas phage Mendera</name>
    <dbReference type="NCBI Taxonomy" id="2650877"/>
    <lineage>
        <taxon>Viruses</taxon>
        <taxon>Duplodnaviria</taxon>
        <taxon>Heunggongvirae</taxon>
        <taxon>Uroviricota</taxon>
        <taxon>Caudoviricetes</taxon>
        <taxon>Menderavirus</taxon>
        <taxon>Menderavirus mendera</taxon>
    </lineage>
</organism>
<dbReference type="EMBL" id="MN098328">
    <property type="protein sequence ID" value="QFR56684.1"/>
    <property type="molecule type" value="Genomic_DNA"/>
</dbReference>
<reference evidence="2" key="1">
    <citation type="submission" date="2019-06" db="EMBL/GenBank/DDBJ databases">
        <title>Complete genome sequence of Stenotrophomonas phage Mendera.</title>
        <authorList>
            <person name="Garza K."/>
            <person name="Newkirk H."/>
            <person name="Moreland R."/>
            <person name="Liu M."/>
            <person name="Ramsey J."/>
            <person name="Gonzalez C.F."/>
            <person name="Leavitt J."/>
        </authorList>
    </citation>
    <scope>NUCLEOTIDE SEQUENCE [LARGE SCALE GENOMIC DNA]</scope>
</reference>
<name>A0A5P8PJ29_9CAUD</name>
<dbReference type="Proteomes" id="UP000326601">
    <property type="component" value="Segment"/>
</dbReference>
<proteinExistence type="predicted"/>
<protein>
    <submittedName>
        <fullName evidence="1">Uncharacterized protein</fullName>
    </submittedName>
</protein>
<sequence length="56" mass="6208">MRIVQSESSCCRPVSSEGTRCLGCDPRRLESGISSPCKEQHFPISCNHHSEESNKS</sequence>